<feature type="domain" description="DUF7867" evidence="4">
    <location>
        <begin position="170"/>
        <end position="429"/>
    </location>
</feature>
<keyword evidence="1" id="KW-0812">Transmembrane</keyword>
<dbReference type="EMBL" id="JACTAG010000001">
    <property type="protein sequence ID" value="MBD3662511.1"/>
    <property type="molecule type" value="Genomic_DNA"/>
</dbReference>
<evidence type="ECO:0000259" key="3">
    <source>
        <dbReference type="Pfam" id="PF13400"/>
    </source>
</evidence>
<accession>A0A927D156</accession>
<proteinExistence type="predicted"/>
<dbReference type="Pfam" id="PF13400">
    <property type="entry name" value="Tad"/>
    <property type="match status" value="1"/>
</dbReference>
<keyword evidence="1" id="KW-0472">Membrane</keyword>
<reference evidence="5" key="1">
    <citation type="submission" date="2020-08" db="EMBL/GenBank/DDBJ databases">
        <title>Sulfitobacter aestuariivivens sp. nov., isolated from a tidal flat.</title>
        <authorList>
            <person name="Park S."/>
            <person name="Yoon J.-H."/>
        </authorList>
    </citation>
    <scope>NUCLEOTIDE SEQUENCE</scope>
    <source>
        <strain evidence="5">TSTF-M16</strain>
    </source>
</reference>
<evidence type="ECO:0000313" key="6">
    <source>
        <dbReference type="Proteomes" id="UP000635142"/>
    </source>
</evidence>
<dbReference type="RefSeq" id="WP_191073541.1">
    <property type="nucleotide sequence ID" value="NZ_JACTAG010000001.1"/>
</dbReference>
<evidence type="ECO:0008006" key="7">
    <source>
        <dbReference type="Google" id="ProtNLM"/>
    </source>
</evidence>
<feature type="domain" description="Putative Flp pilus-assembly TadG-like N-terminal" evidence="3">
    <location>
        <begin position="19"/>
        <end position="63"/>
    </location>
</feature>
<evidence type="ECO:0000256" key="1">
    <source>
        <dbReference type="SAM" id="Phobius"/>
    </source>
</evidence>
<dbReference type="InterPro" id="IPR018705">
    <property type="entry name" value="DUF2134_membrane"/>
</dbReference>
<evidence type="ECO:0000259" key="4">
    <source>
        <dbReference type="Pfam" id="PF25269"/>
    </source>
</evidence>
<dbReference type="InterPro" id="IPR057189">
    <property type="entry name" value="DUF7867"/>
</dbReference>
<dbReference type="InterPro" id="IPR028087">
    <property type="entry name" value="Tad_N"/>
</dbReference>
<keyword evidence="6" id="KW-1185">Reference proteome</keyword>
<feature type="domain" description="DUF2134" evidence="2">
    <location>
        <begin position="75"/>
        <end position="158"/>
    </location>
</feature>
<organism evidence="5 6">
    <name type="scientific">Sulfitobacter aestuariivivens</name>
    <dbReference type="NCBI Taxonomy" id="2766981"/>
    <lineage>
        <taxon>Bacteria</taxon>
        <taxon>Pseudomonadati</taxon>
        <taxon>Pseudomonadota</taxon>
        <taxon>Alphaproteobacteria</taxon>
        <taxon>Rhodobacterales</taxon>
        <taxon>Roseobacteraceae</taxon>
        <taxon>Sulfitobacter</taxon>
    </lineage>
</organism>
<dbReference type="Pfam" id="PF25269">
    <property type="entry name" value="DUF7867"/>
    <property type="match status" value="1"/>
</dbReference>
<evidence type="ECO:0000313" key="5">
    <source>
        <dbReference type="EMBL" id="MBD3662511.1"/>
    </source>
</evidence>
<dbReference type="AlphaFoldDB" id="A0A927D156"/>
<keyword evidence="1" id="KW-1133">Transmembrane helix</keyword>
<gene>
    <name evidence="5" type="ORF">H9Q16_01095</name>
</gene>
<comment type="caution">
    <text evidence="5">The sequence shown here is derived from an EMBL/GenBank/DDBJ whole genome shotgun (WGS) entry which is preliminary data.</text>
</comment>
<dbReference type="Proteomes" id="UP000635142">
    <property type="component" value="Unassembled WGS sequence"/>
</dbReference>
<feature type="transmembrane region" description="Helical" evidence="1">
    <location>
        <begin position="21"/>
        <end position="40"/>
    </location>
</feature>
<dbReference type="Pfam" id="PF09977">
    <property type="entry name" value="Tad_C"/>
    <property type="match status" value="1"/>
</dbReference>
<name>A0A927D156_9RHOB</name>
<sequence length="447" mass="48313">MIIKLVPRAARRFIEKEDGSATILAVLFAMIFLVMGGLAVDFNKVMSERTHLQIAADTAAHAALYTREDEDVSTSKTAAMNTIDGFLPEHQFGANPVTVADVTFGTWDFDLNLFTADSTSNKAVRVYAQMNETRSNPSNTILLSMVGQDTFDVTAESIYSTYYPPCLTEGFVAQEPVDIQSNNNFFNGFCIHSNDYVSLNSNNFFEPGTVVSMPNLDQLDIPNSGFETNEGLQTALRQGEYRMRLLNKLPDMIDSFWSADPKHLPPYISGSSLYDLSNSLSNGPDGKTLDPVDFVPNAVNYLTCSGSGKMTMNAGVYSQMLFVSDCEVKFANGVVLEDVVVATTHTGATSFNTPAGLQIGRNDNCAEGGGATLMTLGGFNAAASLSVYNGQILAIGDIEFAAEANGIQGASFVSYGQIDGTSNMNMGFCNGDGMENAYRAPYFRMVQ</sequence>
<protein>
    <recommendedName>
        <fullName evidence="7">Flp pilus-assembly TadG-like N-terminal domain-containing protein</fullName>
    </recommendedName>
</protein>
<evidence type="ECO:0000259" key="2">
    <source>
        <dbReference type="Pfam" id="PF09977"/>
    </source>
</evidence>